<keyword evidence="2" id="KW-0812">Transmembrane</keyword>
<dbReference type="EMBL" id="JACCBA010000001">
    <property type="protein sequence ID" value="NYD49799.1"/>
    <property type="molecule type" value="Genomic_DNA"/>
</dbReference>
<gene>
    <name evidence="3" type="ORF">BJY14_005782</name>
</gene>
<evidence type="ECO:0000313" key="4">
    <source>
        <dbReference type="Proteomes" id="UP000529783"/>
    </source>
</evidence>
<dbReference type="Proteomes" id="UP000529783">
    <property type="component" value="Unassembled WGS sequence"/>
</dbReference>
<protein>
    <submittedName>
        <fullName evidence="3">Uncharacterized protein</fullName>
    </submittedName>
</protein>
<comment type="caution">
    <text evidence="3">The sequence shown here is derived from an EMBL/GenBank/DDBJ whole genome shotgun (WGS) entry which is preliminary data.</text>
</comment>
<keyword evidence="4" id="KW-1185">Reference proteome</keyword>
<reference evidence="3 4" key="1">
    <citation type="submission" date="2020-07" db="EMBL/GenBank/DDBJ databases">
        <title>Sequencing the genomes of 1000 actinobacteria strains.</title>
        <authorList>
            <person name="Klenk H.-P."/>
        </authorList>
    </citation>
    <scope>NUCLEOTIDE SEQUENCE [LARGE SCALE GENOMIC DNA]</scope>
    <source>
        <strain evidence="3 4">DSM 40398</strain>
    </source>
</reference>
<evidence type="ECO:0000313" key="3">
    <source>
        <dbReference type="EMBL" id="NYD49799.1"/>
    </source>
</evidence>
<keyword evidence="2" id="KW-1133">Transmembrane helix</keyword>
<feature type="region of interest" description="Disordered" evidence="1">
    <location>
        <begin position="28"/>
        <end position="87"/>
    </location>
</feature>
<dbReference type="AlphaFoldDB" id="A0A7Y9ELD1"/>
<sequence length="223" mass="23235">MQLPRVVIAAVFIVIGALIAIPALLGSDGSASPTSATESTSPSPSASSGSPSASGKPTRTPTHTPSRTPSRTPAPARPVTATIGSVSCPDRTVNVKVRNTGTQTEDFSVEKNDDTAAVPGKIGPGTTRTVAVKLREDRSTRITVRWANRQIGSTAAKANCKKAGGAAPRETPPGKLPHTGPDTVLWARAVTGIAVILTGAIIFWWGGTWPRRREHMFAGRKSD</sequence>
<accession>A0A7Y9ELD1</accession>
<feature type="transmembrane region" description="Helical" evidence="2">
    <location>
        <begin position="185"/>
        <end position="206"/>
    </location>
</feature>
<organism evidence="3 4">
    <name type="scientific">Actinomadura luteofluorescens</name>
    <dbReference type="NCBI Taxonomy" id="46163"/>
    <lineage>
        <taxon>Bacteria</taxon>
        <taxon>Bacillati</taxon>
        <taxon>Actinomycetota</taxon>
        <taxon>Actinomycetes</taxon>
        <taxon>Streptosporangiales</taxon>
        <taxon>Thermomonosporaceae</taxon>
        <taxon>Actinomadura</taxon>
    </lineage>
</organism>
<keyword evidence="2" id="KW-0472">Membrane</keyword>
<name>A0A7Y9ELD1_9ACTN</name>
<dbReference type="RefSeq" id="WP_179846459.1">
    <property type="nucleotide sequence ID" value="NZ_CP146086.1"/>
</dbReference>
<evidence type="ECO:0000256" key="2">
    <source>
        <dbReference type="SAM" id="Phobius"/>
    </source>
</evidence>
<evidence type="ECO:0000256" key="1">
    <source>
        <dbReference type="SAM" id="MobiDB-lite"/>
    </source>
</evidence>
<feature type="compositionally biased region" description="Low complexity" evidence="1">
    <location>
        <begin position="29"/>
        <end position="82"/>
    </location>
</feature>
<proteinExistence type="predicted"/>